<dbReference type="Proteomes" id="UP000009062">
    <property type="component" value="Chromosome"/>
</dbReference>
<organism evidence="1 2">
    <name type="scientific">Pyrobaculum oguniense (strain DSM 13380 / JCM 10595 / TE7)</name>
    <dbReference type="NCBI Taxonomy" id="698757"/>
    <lineage>
        <taxon>Archaea</taxon>
        <taxon>Thermoproteota</taxon>
        <taxon>Thermoprotei</taxon>
        <taxon>Thermoproteales</taxon>
        <taxon>Thermoproteaceae</taxon>
        <taxon>Pyrobaculum</taxon>
    </lineage>
</organism>
<dbReference type="AlphaFoldDB" id="H6QAY8"/>
<dbReference type="KEGG" id="pog:Pogu_1884"/>
<name>H6QAY8_PYROT</name>
<dbReference type="HOGENOM" id="CLU_2713006_0_0_2"/>
<protein>
    <submittedName>
        <fullName evidence="1">Uncharacterized protein</fullName>
    </submittedName>
</protein>
<dbReference type="eggNOG" id="arCOG12499">
    <property type="taxonomic scope" value="Archaea"/>
</dbReference>
<gene>
    <name evidence="1" type="ordered locus">Pogu_1884</name>
</gene>
<accession>H6QAY8</accession>
<evidence type="ECO:0000313" key="2">
    <source>
        <dbReference type="Proteomes" id="UP000009062"/>
    </source>
</evidence>
<sequence>MAEWDFLGLFEEYLRSFVVGYVGGVEGVDLEDVFFSPEAGLVVGYVVRHRHGEACILPMPEEGPGRVGGGAA</sequence>
<dbReference type="EMBL" id="CP003316">
    <property type="protein sequence ID" value="AFA39911.1"/>
    <property type="molecule type" value="Genomic_DNA"/>
</dbReference>
<keyword evidence="2" id="KW-1185">Reference proteome</keyword>
<reference evidence="1 2" key="1">
    <citation type="journal article" date="2012" name="Stand. Genomic Sci.">
        <title>Complete genome sequence of Pyrobaculum oguniense.</title>
        <authorList>
            <person name="Bernick D.L."/>
            <person name="Karplus K."/>
            <person name="Lui L.M."/>
            <person name="Coker J.K."/>
            <person name="Murphy J.N."/>
            <person name="Chan P.P."/>
            <person name="Cozen A.E."/>
            <person name="Lowe T.M."/>
        </authorList>
    </citation>
    <scope>NUCLEOTIDE SEQUENCE [LARGE SCALE GENOMIC DNA]</scope>
    <source>
        <strain evidence="1 2">TE7</strain>
    </source>
</reference>
<proteinExistence type="predicted"/>
<evidence type="ECO:0000313" key="1">
    <source>
        <dbReference type="EMBL" id="AFA39911.1"/>
    </source>
</evidence>